<comment type="caution">
    <text evidence="2">The sequence shown here is derived from an EMBL/GenBank/DDBJ whole genome shotgun (WGS) entry which is preliminary data.</text>
</comment>
<evidence type="ECO:0000313" key="3">
    <source>
        <dbReference type="Proteomes" id="UP001589575"/>
    </source>
</evidence>
<dbReference type="Proteomes" id="UP001589575">
    <property type="component" value="Unassembled WGS sequence"/>
</dbReference>
<sequence length="78" mass="7994">MSAGPEVSQQADGHGDGLLGGQEGALLQALGGLKVMYPVQVHPEGVLPDDPGVLGGQGADLRLEPGLEAFDVQVHRLQ</sequence>
<keyword evidence="3" id="KW-1185">Reference proteome</keyword>
<evidence type="ECO:0008006" key="4">
    <source>
        <dbReference type="Google" id="ProtNLM"/>
    </source>
</evidence>
<gene>
    <name evidence="2" type="ORF">ACFFX0_04825</name>
</gene>
<accession>A0ABV5FV49</accession>
<evidence type="ECO:0000256" key="1">
    <source>
        <dbReference type="SAM" id="MobiDB-lite"/>
    </source>
</evidence>
<evidence type="ECO:0000313" key="2">
    <source>
        <dbReference type="EMBL" id="MFB9070545.1"/>
    </source>
</evidence>
<organism evidence="2 3">
    <name type="scientific">Citricoccus parietis</name>
    <dbReference type="NCBI Taxonomy" id="592307"/>
    <lineage>
        <taxon>Bacteria</taxon>
        <taxon>Bacillati</taxon>
        <taxon>Actinomycetota</taxon>
        <taxon>Actinomycetes</taxon>
        <taxon>Micrococcales</taxon>
        <taxon>Micrococcaceae</taxon>
        <taxon>Citricoccus</taxon>
    </lineage>
</organism>
<feature type="region of interest" description="Disordered" evidence="1">
    <location>
        <begin position="1"/>
        <end position="21"/>
    </location>
</feature>
<dbReference type="EMBL" id="JBHMFI010000001">
    <property type="protein sequence ID" value="MFB9070545.1"/>
    <property type="molecule type" value="Genomic_DNA"/>
</dbReference>
<proteinExistence type="predicted"/>
<reference evidence="2 3" key="1">
    <citation type="submission" date="2024-09" db="EMBL/GenBank/DDBJ databases">
        <authorList>
            <person name="Sun Q."/>
            <person name="Mori K."/>
        </authorList>
    </citation>
    <scope>NUCLEOTIDE SEQUENCE [LARGE SCALE GENOMIC DNA]</scope>
    <source>
        <strain evidence="2 3">CCM 7609</strain>
    </source>
</reference>
<protein>
    <recommendedName>
        <fullName evidence="4">Glutamine amidotransferase domain-containing protein</fullName>
    </recommendedName>
</protein>
<name>A0ABV5FV49_9MICC</name>